<accession>A0A3A6WKC7</accession>
<dbReference type="EMBL" id="QXZZ01000036">
    <property type="protein sequence ID" value="RJY49990.1"/>
    <property type="molecule type" value="Genomic_DNA"/>
</dbReference>
<dbReference type="Proteomes" id="UP000277803">
    <property type="component" value="Unassembled WGS sequence"/>
</dbReference>
<dbReference type="AlphaFoldDB" id="A0A3A6WKC7"/>
<gene>
    <name evidence="1" type="ORF">D2965_08470</name>
</gene>
<evidence type="ECO:0000313" key="1">
    <source>
        <dbReference type="EMBL" id="RJY49990.1"/>
    </source>
</evidence>
<proteinExistence type="predicted"/>
<evidence type="ECO:0000313" key="2">
    <source>
        <dbReference type="Proteomes" id="UP000277803"/>
    </source>
</evidence>
<organism evidence="1 2">
    <name type="scientific">Veillonella atypica</name>
    <dbReference type="NCBI Taxonomy" id="39777"/>
    <lineage>
        <taxon>Bacteria</taxon>
        <taxon>Bacillati</taxon>
        <taxon>Bacillota</taxon>
        <taxon>Negativicutes</taxon>
        <taxon>Veillonellales</taxon>
        <taxon>Veillonellaceae</taxon>
        <taxon>Veillonella</taxon>
    </lineage>
</organism>
<name>A0A3A6WKC7_9FIRM</name>
<dbReference type="Pfam" id="PF11753">
    <property type="entry name" value="DUF3310"/>
    <property type="match status" value="1"/>
</dbReference>
<sequence>MNTNSKHYEELNIQPWEIMERNFTTEEFVAYLKGNIIKYTLRDKGQDLSDAEKIKHYAEKLIEVIEKKETDEFLKEDAERIYGKAEPVSEHKFKVGDRVRVLNSNKTGTIIRTPVEELWLECSKAYIIELDNKDRGWEATKERHLVDSENAWYVNETDMVLLKEEEPKKTLKPNKWYNAETFTVEELKELLPVGTKIKVTVAHDNNHIPCLHRESLLSTCVKNIGERSKNETRVGITGDCWWRRYFKIEEE</sequence>
<dbReference type="RefSeq" id="WP_119982887.1">
    <property type="nucleotide sequence ID" value="NZ_QXZZ01000036.1"/>
</dbReference>
<reference evidence="1 2" key="1">
    <citation type="submission" date="2018-09" db="EMBL/GenBank/DDBJ databases">
        <title>Genome sequence of Veillonella atypica isolated from periodontal Korean patients.</title>
        <authorList>
            <person name="Lee J.-H."/>
            <person name="Moon J.-H."/>
            <person name="Shin S.-Y."/>
        </authorList>
    </citation>
    <scope>NUCLEOTIDE SEQUENCE [LARGE SCALE GENOMIC DNA]</scope>
    <source>
        <strain evidence="1 2">KHUD_V1</strain>
    </source>
</reference>
<protein>
    <submittedName>
        <fullName evidence="1">DUF3310 domain-containing protein</fullName>
    </submittedName>
</protein>
<dbReference type="InterPro" id="IPR021739">
    <property type="entry name" value="SaV-like"/>
</dbReference>
<comment type="caution">
    <text evidence="1">The sequence shown here is derived from an EMBL/GenBank/DDBJ whole genome shotgun (WGS) entry which is preliminary data.</text>
</comment>